<comment type="similarity">
    <text evidence="1">Belongs to the helicase family. RecQ subfamily.</text>
</comment>
<dbReference type="PROSITE" id="PS51194">
    <property type="entry name" value="HELICASE_CTER"/>
    <property type="match status" value="1"/>
</dbReference>
<keyword evidence="2" id="KW-0547">Nucleotide-binding</keyword>
<dbReference type="InterPro" id="IPR027417">
    <property type="entry name" value="P-loop_NTPase"/>
</dbReference>
<dbReference type="EMBL" id="ML179057">
    <property type="protein sequence ID" value="THV04363.1"/>
    <property type="molecule type" value="Genomic_DNA"/>
</dbReference>
<dbReference type="SUPFAM" id="SSF52540">
    <property type="entry name" value="P-loop containing nucleoside triphosphate hydrolases"/>
    <property type="match status" value="1"/>
</dbReference>
<keyword evidence="9" id="KW-0378">Hydrolase</keyword>
<evidence type="ECO:0000259" key="7">
    <source>
        <dbReference type="PROSITE" id="PS51192"/>
    </source>
</evidence>
<comment type="catalytic activity">
    <reaction evidence="4">
        <text>Couples ATP hydrolysis with the unwinding of duplex DNA by translocating in the 3'-5' direction.</text>
        <dbReference type="EC" id="5.6.2.4"/>
    </reaction>
</comment>
<dbReference type="InterPro" id="IPR014001">
    <property type="entry name" value="Helicase_ATP-bd"/>
</dbReference>
<evidence type="ECO:0000313" key="10">
    <source>
        <dbReference type="Proteomes" id="UP000297245"/>
    </source>
</evidence>
<dbReference type="GO" id="GO:0009378">
    <property type="term" value="F:four-way junction helicase activity"/>
    <property type="evidence" value="ECO:0007669"/>
    <property type="project" value="TreeGrafter"/>
</dbReference>
<reference evidence="9 10" key="1">
    <citation type="journal article" date="2019" name="Nat. Ecol. Evol.">
        <title>Megaphylogeny resolves global patterns of mushroom evolution.</title>
        <authorList>
            <person name="Varga T."/>
            <person name="Krizsan K."/>
            <person name="Foldi C."/>
            <person name="Dima B."/>
            <person name="Sanchez-Garcia M."/>
            <person name="Sanchez-Ramirez S."/>
            <person name="Szollosi G.J."/>
            <person name="Szarkandi J.G."/>
            <person name="Papp V."/>
            <person name="Albert L."/>
            <person name="Andreopoulos W."/>
            <person name="Angelini C."/>
            <person name="Antonin V."/>
            <person name="Barry K.W."/>
            <person name="Bougher N.L."/>
            <person name="Buchanan P."/>
            <person name="Buyck B."/>
            <person name="Bense V."/>
            <person name="Catcheside P."/>
            <person name="Chovatia M."/>
            <person name="Cooper J."/>
            <person name="Damon W."/>
            <person name="Desjardin D."/>
            <person name="Finy P."/>
            <person name="Geml J."/>
            <person name="Haridas S."/>
            <person name="Hughes K."/>
            <person name="Justo A."/>
            <person name="Karasinski D."/>
            <person name="Kautmanova I."/>
            <person name="Kiss B."/>
            <person name="Kocsube S."/>
            <person name="Kotiranta H."/>
            <person name="LaButti K.M."/>
            <person name="Lechner B.E."/>
            <person name="Liimatainen K."/>
            <person name="Lipzen A."/>
            <person name="Lukacs Z."/>
            <person name="Mihaltcheva S."/>
            <person name="Morgado L.N."/>
            <person name="Niskanen T."/>
            <person name="Noordeloos M.E."/>
            <person name="Ohm R.A."/>
            <person name="Ortiz-Santana B."/>
            <person name="Ovrebo C."/>
            <person name="Racz N."/>
            <person name="Riley R."/>
            <person name="Savchenko A."/>
            <person name="Shiryaev A."/>
            <person name="Soop K."/>
            <person name="Spirin V."/>
            <person name="Szebenyi C."/>
            <person name="Tomsovsky M."/>
            <person name="Tulloss R.E."/>
            <person name="Uehling J."/>
            <person name="Grigoriev I.V."/>
            <person name="Vagvolgyi C."/>
            <person name="Papp T."/>
            <person name="Martin F.M."/>
            <person name="Miettinen O."/>
            <person name="Hibbett D.S."/>
            <person name="Nagy L.G."/>
        </authorList>
    </citation>
    <scope>NUCLEOTIDE SEQUENCE [LARGE SCALE GENOMIC DNA]</scope>
    <source>
        <strain evidence="9 10">CBS 962.96</strain>
    </source>
</reference>
<dbReference type="Pfam" id="PF00270">
    <property type="entry name" value="DEAD"/>
    <property type="match status" value="1"/>
</dbReference>
<sequence length="740" mass="83591">MPSPRTDWNRVHQQSYSNLDKARDKAAQEYMYNSQTARDYMQVQFTSRFGRTAHEWQLDIAEAIILGLDSVLIAGTGHGKTIPFMLILLNDKAETSTLVVISPLKILQEDQVSRFRKMGISAAAVNGDTWKSQKLREDLKDGNIRAIFIGPEMLLKHEDFPMFAREHKIFRNTKAGVIDEAHCISQWSGDFRPAYGELDKLRSFLPPDTPLLPASATLHRTALVDIREKLLIDADESFTLNLGNDRHNICTSVREMRNAEDYKALLSLINLQASSLEELDKTIIFMNAVRPTLKACRLLRKHLPSCLYEAVDFLHALRSRQDKKRVMEGFREGKIRILIATEAAGMGADIPDIKVGIHFGVPSSLAVLKQRLGRIGRDPTIEATAIILVEKSMFKEVKKSRNSSNKEVVDLEIELDGQDEVSESGDDAIEAERGNDTEVIEQENEQTNRVLMESGGLGGKTFLKSVDPDVRVLVLMHSCERDISDEYFDNPMDGRKLPLGYCCGHCDNLNHLPSTTQAPDSPPSRPVTPSPPGEPDHDDPGSVHSTPSKDRNKNGKRAMVSRRKHSTALKARRGEHRKAAQATLKHWRSKTLKKVYPHCAYTAEAILPENVLKRLAGYVHETLDDIEKMGLVWVLAEDHADEVLEVLKRVDDEDKKEKQQRRQAGSEKRREAAKKREQKKREKKSRLQKENQVPGSGGNFSNGYSYYPEFFYKSGTNDYHVDSSIQSRILCSSSLRHCVF</sequence>
<dbReference type="OrthoDB" id="5409596at2759"/>
<dbReference type="AlphaFoldDB" id="A0A4S8MN44"/>
<feature type="compositionally biased region" description="Basic residues" evidence="6">
    <location>
        <begin position="554"/>
        <end position="576"/>
    </location>
</feature>
<feature type="region of interest" description="Disordered" evidence="6">
    <location>
        <begin position="513"/>
        <end position="584"/>
    </location>
</feature>
<dbReference type="Proteomes" id="UP000297245">
    <property type="component" value="Unassembled WGS sequence"/>
</dbReference>
<evidence type="ECO:0000256" key="1">
    <source>
        <dbReference type="ARBA" id="ARBA00005446"/>
    </source>
</evidence>
<organism evidence="9 10">
    <name type="scientific">Dendrothele bispora (strain CBS 962.96)</name>
    <dbReference type="NCBI Taxonomy" id="1314807"/>
    <lineage>
        <taxon>Eukaryota</taxon>
        <taxon>Fungi</taxon>
        <taxon>Dikarya</taxon>
        <taxon>Basidiomycota</taxon>
        <taxon>Agaricomycotina</taxon>
        <taxon>Agaricomycetes</taxon>
        <taxon>Agaricomycetidae</taxon>
        <taxon>Agaricales</taxon>
        <taxon>Agaricales incertae sedis</taxon>
        <taxon>Dendrothele</taxon>
    </lineage>
</organism>
<evidence type="ECO:0000256" key="4">
    <source>
        <dbReference type="ARBA" id="ARBA00034617"/>
    </source>
</evidence>
<feature type="domain" description="Helicase C-terminal" evidence="8">
    <location>
        <begin position="261"/>
        <end position="416"/>
    </location>
</feature>
<gene>
    <name evidence="9" type="ORF">K435DRAFT_202277</name>
</gene>
<evidence type="ECO:0000256" key="2">
    <source>
        <dbReference type="ARBA" id="ARBA00022741"/>
    </source>
</evidence>
<dbReference type="EC" id="5.6.2.4" evidence="5"/>
<dbReference type="GO" id="GO:0003676">
    <property type="term" value="F:nucleic acid binding"/>
    <property type="evidence" value="ECO:0007669"/>
    <property type="project" value="InterPro"/>
</dbReference>
<dbReference type="GO" id="GO:0005524">
    <property type="term" value="F:ATP binding"/>
    <property type="evidence" value="ECO:0007669"/>
    <property type="project" value="UniProtKB-KW"/>
</dbReference>
<dbReference type="SMART" id="SM00490">
    <property type="entry name" value="HELICc"/>
    <property type="match status" value="1"/>
</dbReference>
<feature type="compositionally biased region" description="Basic and acidic residues" evidence="6">
    <location>
        <begin position="534"/>
        <end position="553"/>
    </location>
</feature>
<dbReference type="PANTHER" id="PTHR13710:SF154">
    <property type="entry name" value="RECQ HELICASE, PUTATIVE (AFU_ORTHOLOGUE AFUA_6G14720)-RELATED"/>
    <property type="match status" value="1"/>
</dbReference>
<evidence type="ECO:0000256" key="5">
    <source>
        <dbReference type="ARBA" id="ARBA00034808"/>
    </source>
</evidence>
<dbReference type="GO" id="GO:0016787">
    <property type="term" value="F:hydrolase activity"/>
    <property type="evidence" value="ECO:0007669"/>
    <property type="project" value="UniProtKB-KW"/>
</dbReference>
<dbReference type="Gene3D" id="3.40.50.300">
    <property type="entry name" value="P-loop containing nucleotide triphosphate hydrolases"/>
    <property type="match status" value="2"/>
</dbReference>
<evidence type="ECO:0000256" key="3">
    <source>
        <dbReference type="ARBA" id="ARBA00022840"/>
    </source>
</evidence>
<feature type="domain" description="Helicase ATP-binding" evidence="7">
    <location>
        <begin position="61"/>
        <end position="236"/>
    </location>
</feature>
<keyword evidence="10" id="KW-1185">Reference proteome</keyword>
<dbReference type="GO" id="GO:0000724">
    <property type="term" value="P:double-strand break repair via homologous recombination"/>
    <property type="evidence" value="ECO:0007669"/>
    <property type="project" value="TreeGrafter"/>
</dbReference>
<feature type="region of interest" description="Disordered" evidence="6">
    <location>
        <begin position="653"/>
        <end position="700"/>
    </location>
</feature>
<proteinExistence type="inferred from homology"/>
<dbReference type="InterPro" id="IPR001650">
    <property type="entry name" value="Helicase_C-like"/>
</dbReference>
<feature type="compositionally biased region" description="Pro residues" evidence="6">
    <location>
        <begin position="520"/>
        <end position="533"/>
    </location>
</feature>
<dbReference type="GO" id="GO:0005694">
    <property type="term" value="C:chromosome"/>
    <property type="evidence" value="ECO:0007669"/>
    <property type="project" value="TreeGrafter"/>
</dbReference>
<protein>
    <recommendedName>
        <fullName evidence="5">DNA 3'-5' helicase</fullName>
        <ecNumber evidence="5">5.6.2.4</ecNumber>
    </recommendedName>
</protein>
<evidence type="ECO:0000256" key="6">
    <source>
        <dbReference type="SAM" id="MobiDB-lite"/>
    </source>
</evidence>
<accession>A0A4S8MN44</accession>
<dbReference type="InterPro" id="IPR011545">
    <property type="entry name" value="DEAD/DEAH_box_helicase_dom"/>
</dbReference>
<name>A0A4S8MN44_DENBC</name>
<dbReference type="PROSITE" id="PS51192">
    <property type="entry name" value="HELICASE_ATP_BIND_1"/>
    <property type="match status" value="1"/>
</dbReference>
<feature type="compositionally biased region" description="Basic residues" evidence="6">
    <location>
        <begin position="671"/>
        <end position="686"/>
    </location>
</feature>
<dbReference type="GO" id="GO:0043138">
    <property type="term" value="F:3'-5' DNA helicase activity"/>
    <property type="evidence" value="ECO:0007669"/>
    <property type="project" value="UniProtKB-EC"/>
</dbReference>
<dbReference type="Pfam" id="PF00271">
    <property type="entry name" value="Helicase_C"/>
    <property type="match status" value="1"/>
</dbReference>
<dbReference type="PANTHER" id="PTHR13710">
    <property type="entry name" value="DNA HELICASE RECQ FAMILY MEMBER"/>
    <property type="match status" value="1"/>
</dbReference>
<evidence type="ECO:0000313" key="9">
    <source>
        <dbReference type="EMBL" id="THV04363.1"/>
    </source>
</evidence>
<dbReference type="SMART" id="SM00487">
    <property type="entry name" value="DEXDc"/>
    <property type="match status" value="1"/>
</dbReference>
<keyword evidence="3" id="KW-0067">ATP-binding</keyword>
<evidence type="ECO:0000259" key="8">
    <source>
        <dbReference type="PROSITE" id="PS51194"/>
    </source>
</evidence>
<dbReference type="GO" id="GO:0005737">
    <property type="term" value="C:cytoplasm"/>
    <property type="evidence" value="ECO:0007669"/>
    <property type="project" value="TreeGrafter"/>
</dbReference>